<keyword evidence="5" id="KW-1185">Reference proteome</keyword>
<dbReference type="PANTHER" id="PTHR46558">
    <property type="entry name" value="TRACRIPTIONAL REGULATORY PROTEIN-RELATED-RELATED"/>
    <property type="match status" value="1"/>
</dbReference>
<evidence type="ECO:0000256" key="2">
    <source>
        <dbReference type="SAM" id="Coils"/>
    </source>
</evidence>
<dbReference type="PANTHER" id="PTHR46558:SF14">
    <property type="entry name" value="HTH-TYPE TRANSCRIPTIONAL REGULATOR ANSR"/>
    <property type="match status" value="1"/>
</dbReference>
<organism evidence="4 5">
    <name type="scientific">Mucilaginibacter pedocola</name>
    <dbReference type="NCBI Taxonomy" id="1792845"/>
    <lineage>
        <taxon>Bacteria</taxon>
        <taxon>Pseudomonadati</taxon>
        <taxon>Bacteroidota</taxon>
        <taxon>Sphingobacteriia</taxon>
        <taxon>Sphingobacteriales</taxon>
        <taxon>Sphingobacteriaceae</taxon>
        <taxon>Mucilaginibacter</taxon>
    </lineage>
</organism>
<comment type="caution">
    <text evidence="4">The sequence shown here is derived from an EMBL/GenBank/DDBJ whole genome shotgun (WGS) entry which is preliminary data.</text>
</comment>
<dbReference type="InterPro" id="IPR001387">
    <property type="entry name" value="Cro/C1-type_HTH"/>
</dbReference>
<feature type="coiled-coil region" evidence="2">
    <location>
        <begin position="79"/>
        <end position="113"/>
    </location>
</feature>
<dbReference type="RefSeq" id="WP_078345703.1">
    <property type="nucleotide sequence ID" value="NZ_MBTF01000001.1"/>
</dbReference>
<sequence length="117" mass="13032">MTGLNSLTVKKVGDRIRGVRKEKGFNLSKVAGLLGISTPAVSKIETGVTDINLSRLQQLSDIFEIDISFLLAGINSENVNTQSKEVEALKERLALYDEEIKLLQRKVISLYEELLKK</sequence>
<protein>
    <recommendedName>
        <fullName evidence="3">HTH cro/C1-type domain-containing protein</fullName>
    </recommendedName>
</protein>
<feature type="domain" description="HTH cro/C1-type" evidence="3">
    <location>
        <begin position="16"/>
        <end position="70"/>
    </location>
</feature>
<keyword evidence="1" id="KW-0238">DNA-binding</keyword>
<dbReference type="Gene3D" id="1.10.260.40">
    <property type="entry name" value="lambda repressor-like DNA-binding domains"/>
    <property type="match status" value="1"/>
</dbReference>
<accession>A0A1S9PKS3</accession>
<dbReference type="GO" id="GO:0003677">
    <property type="term" value="F:DNA binding"/>
    <property type="evidence" value="ECO:0007669"/>
    <property type="project" value="UniProtKB-KW"/>
</dbReference>
<evidence type="ECO:0000259" key="3">
    <source>
        <dbReference type="PROSITE" id="PS50943"/>
    </source>
</evidence>
<evidence type="ECO:0000313" key="4">
    <source>
        <dbReference type="EMBL" id="OOQ61535.1"/>
    </source>
</evidence>
<dbReference type="OrthoDB" id="795038at2"/>
<dbReference type="CDD" id="cd00093">
    <property type="entry name" value="HTH_XRE"/>
    <property type="match status" value="1"/>
</dbReference>
<evidence type="ECO:0000313" key="5">
    <source>
        <dbReference type="Proteomes" id="UP000189739"/>
    </source>
</evidence>
<evidence type="ECO:0000256" key="1">
    <source>
        <dbReference type="ARBA" id="ARBA00023125"/>
    </source>
</evidence>
<dbReference type="Proteomes" id="UP000189739">
    <property type="component" value="Unassembled WGS sequence"/>
</dbReference>
<dbReference type="PROSITE" id="PS50943">
    <property type="entry name" value="HTH_CROC1"/>
    <property type="match status" value="1"/>
</dbReference>
<dbReference type="Pfam" id="PF01381">
    <property type="entry name" value="HTH_3"/>
    <property type="match status" value="1"/>
</dbReference>
<dbReference type="InterPro" id="IPR010982">
    <property type="entry name" value="Lambda_DNA-bd_dom_sf"/>
</dbReference>
<dbReference type="STRING" id="1792845.BC343_00190"/>
<dbReference type="EMBL" id="MBTF01000001">
    <property type="protein sequence ID" value="OOQ61535.1"/>
    <property type="molecule type" value="Genomic_DNA"/>
</dbReference>
<gene>
    <name evidence="4" type="ORF">BC343_00190</name>
</gene>
<keyword evidence="2" id="KW-0175">Coiled coil</keyword>
<proteinExistence type="predicted"/>
<name>A0A1S9PKS3_9SPHI</name>
<dbReference type="SUPFAM" id="SSF47413">
    <property type="entry name" value="lambda repressor-like DNA-binding domains"/>
    <property type="match status" value="1"/>
</dbReference>
<dbReference type="SMART" id="SM00530">
    <property type="entry name" value="HTH_XRE"/>
    <property type="match status" value="1"/>
</dbReference>
<reference evidence="4 5" key="1">
    <citation type="submission" date="2016-07" db="EMBL/GenBank/DDBJ databases">
        <title>Genomic analysis of zinc-resistant bacterium Mucilaginibacter pedocola TBZ30.</title>
        <authorList>
            <person name="Huang J."/>
            <person name="Tang J."/>
        </authorList>
    </citation>
    <scope>NUCLEOTIDE SEQUENCE [LARGE SCALE GENOMIC DNA]</scope>
    <source>
        <strain evidence="4 5">TBZ30</strain>
    </source>
</reference>
<dbReference type="AlphaFoldDB" id="A0A1S9PKS3"/>